<evidence type="ECO:0000313" key="1">
    <source>
        <dbReference type="EMBL" id="PWZ00182.1"/>
    </source>
</evidence>
<proteinExistence type="predicted"/>
<dbReference type="Proteomes" id="UP000246740">
    <property type="component" value="Unassembled WGS sequence"/>
</dbReference>
<sequence>MSTRLVHATLEDEYARTYTDVVQYFDLQPTAHDGAVLDSSLHQHMRMLQAIFTPARPPTLEEPFPPSIPVLLPEDVPVGPERQRVLANWMRLTVLLDDLGRWFKLAIPAYLSPANIKNQSQSALRAQRRQINHMVYSYLFPPNQGVSSAIATMTGHGLSFTHPRDTVWQLGHKFNSLIDLGLPLARNVAVALPSEVDTDTRDLRTFILSPAAAMGEQLHYAPMRRTFDSVREKLKYAVNHYLNPQGIGLQSQAALDAHRQILSYGIVWWGHDSGEYARHYQNQAGPYLTSGSRVPSNIVLSRSVDSDAQDLLNFLKSPAAAQGGRATYGQMQGTVNALYNKLLAAVRVQLHPSYISSQSLNALETHVGVYEDLLSAIDNDRQVSESLANSVRAPFWSTVNLMQVFNNLATNGRQLARG</sequence>
<accession>A0A317XQ16</accession>
<keyword evidence="2" id="KW-1185">Reference proteome</keyword>
<protein>
    <submittedName>
        <fullName evidence="1">Uncharacterized protein</fullName>
    </submittedName>
</protein>
<reference evidence="1 2" key="1">
    <citation type="journal article" date="2018" name="Mol. Biol. Evol.">
        <title>Broad Genomic Sampling Reveals a Smut Pathogenic Ancestry of the Fungal Clade Ustilaginomycotina.</title>
        <authorList>
            <person name="Kijpornyongpan T."/>
            <person name="Mondo S.J."/>
            <person name="Barry K."/>
            <person name="Sandor L."/>
            <person name="Lee J."/>
            <person name="Lipzen A."/>
            <person name="Pangilinan J."/>
            <person name="LaButti K."/>
            <person name="Hainaut M."/>
            <person name="Henrissat B."/>
            <person name="Grigoriev I.V."/>
            <person name="Spatafora J.W."/>
            <person name="Aime M.C."/>
        </authorList>
    </citation>
    <scope>NUCLEOTIDE SEQUENCE [LARGE SCALE GENOMIC DNA]</scope>
    <source>
        <strain evidence="1 2">MCA 3645</strain>
    </source>
</reference>
<dbReference type="AlphaFoldDB" id="A0A317XQ16"/>
<name>A0A317XQ16_9BASI</name>
<gene>
    <name evidence="1" type="ORF">BCV70DRAFT_217188</name>
</gene>
<dbReference type="InParanoid" id="A0A317XQ16"/>
<dbReference type="EMBL" id="KZ819193">
    <property type="protein sequence ID" value="PWZ00182.1"/>
    <property type="molecule type" value="Genomic_DNA"/>
</dbReference>
<organism evidence="1 2">
    <name type="scientific">Testicularia cyperi</name>
    <dbReference type="NCBI Taxonomy" id="1882483"/>
    <lineage>
        <taxon>Eukaryota</taxon>
        <taxon>Fungi</taxon>
        <taxon>Dikarya</taxon>
        <taxon>Basidiomycota</taxon>
        <taxon>Ustilaginomycotina</taxon>
        <taxon>Ustilaginomycetes</taxon>
        <taxon>Ustilaginales</taxon>
        <taxon>Anthracoideaceae</taxon>
        <taxon>Testicularia</taxon>
    </lineage>
</organism>
<evidence type="ECO:0000313" key="2">
    <source>
        <dbReference type="Proteomes" id="UP000246740"/>
    </source>
</evidence>